<dbReference type="InterPro" id="IPR012823">
    <property type="entry name" value="Flagell_FliJ"/>
</dbReference>
<keyword evidence="10" id="KW-1006">Bacterial flagellum protein export</keyword>
<comment type="caution">
    <text evidence="12">The sequence shown here is derived from an EMBL/GenBank/DDBJ whole genome shotgun (WGS) entry which is preliminary data.</text>
</comment>
<sequence>MKRFEFSLETVLHLRESQEREWENKLASVTGECARLRREIGGFKEEKSRCALENTLRDVNSLMAVANYQALMDRKADEARRKLSLKEKERERVLKDFIEASKKRKILDKLKEKQHDEYHHERNKYEEKMNDDLNISRRARVNGG</sequence>
<dbReference type="GO" id="GO:0071973">
    <property type="term" value="P:bacterial-type flagellum-dependent cell motility"/>
    <property type="evidence" value="ECO:0007669"/>
    <property type="project" value="InterPro"/>
</dbReference>
<evidence type="ECO:0000256" key="1">
    <source>
        <dbReference type="ARBA" id="ARBA00004413"/>
    </source>
</evidence>
<dbReference type="GO" id="GO:0044781">
    <property type="term" value="P:bacterial-type flagellum organization"/>
    <property type="evidence" value="ECO:0007669"/>
    <property type="project" value="UniProtKB-KW"/>
</dbReference>
<keyword evidence="8" id="KW-0653">Protein transport</keyword>
<dbReference type="Pfam" id="PF02050">
    <property type="entry name" value="FliJ"/>
    <property type="match status" value="1"/>
</dbReference>
<gene>
    <name evidence="12" type="ORF">HNR50_003638</name>
</gene>
<dbReference type="Proteomes" id="UP000587760">
    <property type="component" value="Unassembled WGS sequence"/>
</dbReference>
<evidence type="ECO:0000256" key="11">
    <source>
        <dbReference type="SAM" id="MobiDB-lite"/>
    </source>
</evidence>
<dbReference type="GO" id="GO:0015031">
    <property type="term" value="P:protein transport"/>
    <property type="evidence" value="ECO:0007669"/>
    <property type="project" value="UniProtKB-KW"/>
</dbReference>
<dbReference type="NCBIfam" id="TIGR02473">
    <property type="entry name" value="flagell_FliJ"/>
    <property type="match status" value="1"/>
</dbReference>
<dbReference type="Gene3D" id="1.10.287.1700">
    <property type="match status" value="1"/>
</dbReference>
<dbReference type="EMBL" id="JACHGJ010000008">
    <property type="protein sequence ID" value="MBB6481957.1"/>
    <property type="molecule type" value="Genomic_DNA"/>
</dbReference>
<evidence type="ECO:0000256" key="8">
    <source>
        <dbReference type="ARBA" id="ARBA00022927"/>
    </source>
</evidence>
<evidence type="ECO:0000313" key="12">
    <source>
        <dbReference type="EMBL" id="MBB6481957.1"/>
    </source>
</evidence>
<evidence type="ECO:0000256" key="3">
    <source>
        <dbReference type="ARBA" id="ARBA00020392"/>
    </source>
</evidence>
<keyword evidence="4" id="KW-0813">Transport</keyword>
<evidence type="ECO:0000256" key="4">
    <source>
        <dbReference type="ARBA" id="ARBA00022448"/>
    </source>
</evidence>
<keyword evidence="7" id="KW-1005">Bacterial flagellum biogenesis</keyword>
<keyword evidence="6" id="KW-0145">Chemotaxis</keyword>
<dbReference type="GO" id="GO:0006935">
    <property type="term" value="P:chemotaxis"/>
    <property type="evidence" value="ECO:0007669"/>
    <property type="project" value="UniProtKB-KW"/>
</dbReference>
<comment type="subcellular location">
    <subcellularLocation>
        <location evidence="1">Cell membrane</location>
        <topology evidence="1">Peripheral membrane protein</topology>
        <orientation evidence="1">Cytoplasmic side</orientation>
    </subcellularLocation>
</comment>
<reference evidence="12 13" key="1">
    <citation type="submission" date="2020-08" db="EMBL/GenBank/DDBJ databases">
        <title>Genomic Encyclopedia of Type Strains, Phase IV (KMG-IV): sequencing the most valuable type-strain genomes for metagenomic binning, comparative biology and taxonomic classification.</title>
        <authorList>
            <person name="Goeker M."/>
        </authorList>
    </citation>
    <scope>NUCLEOTIDE SEQUENCE [LARGE SCALE GENOMIC DNA]</scope>
    <source>
        <strain evidence="12 13">DSM 2461</strain>
    </source>
</reference>
<dbReference type="InterPro" id="IPR053716">
    <property type="entry name" value="Flag_assembly_chemotaxis_eff"/>
</dbReference>
<evidence type="ECO:0000256" key="6">
    <source>
        <dbReference type="ARBA" id="ARBA00022500"/>
    </source>
</evidence>
<keyword evidence="12" id="KW-0282">Flagellum</keyword>
<dbReference type="AlphaFoldDB" id="A0A841RFG3"/>
<keyword evidence="5" id="KW-1003">Cell membrane</keyword>
<keyword evidence="12" id="KW-0966">Cell projection</keyword>
<keyword evidence="12" id="KW-0969">Cilium</keyword>
<keyword evidence="9" id="KW-0472">Membrane</keyword>
<protein>
    <recommendedName>
        <fullName evidence="3">Flagellar FliJ protein</fullName>
    </recommendedName>
</protein>
<accession>A0A841RFG3</accession>
<evidence type="ECO:0000256" key="10">
    <source>
        <dbReference type="ARBA" id="ARBA00023225"/>
    </source>
</evidence>
<organism evidence="12 13">
    <name type="scientific">Spirochaeta isovalerica</name>
    <dbReference type="NCBI Taxonomy" id="150"/>
    <lineage>
        <taxon>Bacteria</taxon>
        <taxon>Pseudomonadati</taxon>
        <taxon>Spirochaetota</taxon>
        <taxon>Spirochaetia</taxon>
        <taxon>Spirochaetales</taxon>
        <taxon>Spirochaetaceae</taxon>
        <taxon>Spirochaeta</taxon>
    </lineage>
</organism>
<evidence type="ECO:0000256" key="7">
    <source>
        <dbReference type="ARBA" id="ARBA00022795"/>
    </source>
</evidence>
<evidence type="ECO:0000313" key="13">
    <source>
        <dbReference type="Proteomes" id="UP000587760"/>
    </source>
</evidence>
<dbReference type="GO" id="GO:0005886">
    <property type="term" value="C:plasma membrane"/>
    <property type="evidence" value="ECO:0007669"/>
    <property type="project" value="UniProtKB-SubCell"/>
</dbReference>
<dbReference type="RefSeq" id="WP_184748188.1">
    <property type="nucleotide sequence ID" value="NZ_JACHGJ010000008.1"/>
</dbReference>
<dbReference type="GO" id="GO:0009288">
    <property type="term" value="C:bacterial-type flagellum"/>
    <property type="evidence" value="ECO:0007669"/>
    <property type="project" value="InterPro"/>
</dbReference>
<keyword evidence="13" id="KW-1185">Reference proteome</keyword>
<feature type="compositionally biased region" description="Basic and acidic residues" evidence="11">
    <location>
        <begin position="114"/>
        <end position="135"/>
    </location>
</feature>
<feature type="region of interest" description="Disordered" evidence="11">
    <location>
        <begin position="114"/>
        <end position="144"/>
    </location>
</feature>
<name>A0A841RFG3_9SPIO</name>
<evidence type="ECO:0000256" key="5">
    <source>
        <dbReference type="ARBA" id="ARBA00022475"/>
    </source>
</evidence>
<comment type="similarity">
    <text evidence="2">Belongs to the FliJ family.</text>
</comment>
<proteinExistence type="inferred from homology"/>
<evidence type="ECO:0000256" key="9">
    <source>
        <dbReference type="ARBA" id="ARBA00023136"/>
    </source>
</evidence>
<evidence type="ECO:0000256" key="2">
    <source>
        <dbReference type="ARBA" id="ARBA00010004"/>
    </source>
</evidence>